<gene>
    <name evidence="2" type="ORF">Np050604_022</name>
    <name evidence="3" type="ORF">Sn080709_022</name>
    <name evidence="4" type="ORF">W2100709_022</name>
    <name evidence="1" type="ORF">W270710_022</name>
</gene>
<reference evidence="5 6" key="1">
    <citation type="journal article" date="2016" name="Environ. Microbiol.">
        <title>Genomic diversification of marine cyanophages into stable ecotypes.</title>
        <authorList>
            <person name="Marston M.F."/>
            <person name="Martiny J.B."/>
        </authorList>
    </citation>
    <scope>NUCLEOTIDE SEQUENCE [LARGE SCALE GENOMIC DNA]</scope>
    <source>
        <strain evidence="2">Np_05_0604</strain>
        <strain evidence="3">Sn_08_0709</strain>
        <strain evidence="4">W2_10_0709</strain>
    </source>
</reference>
<accession>A0A127KMH3</accession>
<dbReference type="Proteomes" id="UP000225478">
    <property type="component" value="Segment"/>
</dbReference>
<evidence type="ECO:0000313" key="7">
    <source>
        <dbReference type="Proteomes" id="UP000225786"/>
    </source>
</evidence>
<proteinExistence type="predicted"/>
<dbReference type="EMBL" id="KX349297">
    <property type="protein sequence ID" value="AOO12905.1"/>
    <property type="molecule type" value="Genomic_DNA"/>
</dbReference>
<dbReference type="EMBL" id="KX349295">
    <property type="protein sequence ID" value="AOO12440.1"/>
    <property type="molecule type" value="Genomic_DNA"/>
</dbReference>
<organism evidence="1 7">
    <name type="scientific">Cyanophage S-RIM44</name>
    <dbReference type="NCBI Taxonomy" id="1278485"/>
    <lineage>
        <taxon>Viruses</taxon>
        <taxon>Duplodnaviria</taxon>
        <taxon>Heunggongvirae</taxon>
        <taxon>Uroviricota</taxon>
        <taxon>Caudoviricetes</taxon>
        <taxon>Pantevenvirales</taxon>
        <taxon>Kyanoviridae</taxon>
        <taxon>Vellamovirus</taxon>
        <taxon>Vellamovirus rhodeisland44</taxon>
    </lineage>
</organism>
<reference evidence="1 7" key="2">
    <citation type="submission" date="2016-01" db="EMBL/GenBank/DDBJ databases">
        <title>The genomic content and context of auxiliary metabolic genes in marine cyanophages.</title>
        <authorList>
            <person name="Marston M.F."/>
            <person name="Martiny J.B.H."/>
            <person name="Crummett L.T."/>
        </authorList>
    </citation>
    <scope>NUCLEOTIDE SEQUENCE [LARGE SCALE GENOMIC DNA]</scope>
    <source>
        <strain evidence="1">W2_07_0710</strain>
    </source>
</reference>
<evidence type="ECO:0000313" key="5">
    <source>
        <dbReference type="Proteomes" id="UP000222561"/>
    </source>
</evidence>
<dbReference type="Proteomes" id="UP000222561">
    <property type="component" value="Segment"/>
</dbReference>
<evidence type="ECO:0000313" key="1">
    <source>
        <dbReference type="EMBL" id="AMO43267.1"/>
    </source>
</evidence>
<evidence type="ECO:0000313" key="3">
    <source>
        <dbReference type="EMBL" id="AOO12440.1"/>
    </source>
</evidence>
<evidence type="ECO:0000313" key="6">
    <source>
        <dbReference type="Proteomes" id="UP000225402"/>
    </source>
</evidence>
<dbReference type="EMBL" id="KU594607">
    <property type="protein sequence ID" value="AMO43267.1"/>
    <property type="molecule type" value="Genomic_DNA"/>
</dbReference>
<dbReference type="Proteomes" id="UP000225786">
    <property type="component" value="Segment"/>
</dbReference>
<dbReference type="EMBL" id="KX349292">
    <property type="protein sequence ID" value="AOO11739.1"/>
    <property type="molecule type" value="Genomic_DNA"/>
</dbReference>
<sequence length="49" mass="5679">MKMWETKCSGCGKMVPANQAPQVGCYVPSEKKYKNSLCKPCWLIRKLWK</sequence>
<name>A0A127KMH3_9CAUD</name>
<evidence type="ECO:0000313" key="4">
    <source>
        <dbReference type="EMBL" id="AOO12905.1"/>
    </source>
</evidence>
<evidence type="ECO:0000313" key="2">
    <source>
        <dbReference type="EMBL" id="AOO11739.1"/>
    </source>
</evidence>
<dbReference type="Proteomes" id="UP000225402">
    <property type="component" value="Segment"/>
</dbReference>
<protein>
    <submittedName>
        <fullName evidence="1">Uncharacterized protein</fullName>
    </submittedName>
</protein>